<feature type="transmembrane region" description="Helical" evidence="2">
    <location>
        <begin position="46"/>
        <end position="68"/>
    </location>
</feature>
<keyword evidence="2" id="KW-0812">Transmembrane</keyword>
<proteinExistence type="predicted"/>
<accession>A0ABT5GG04</accession>
<feature type="region of interest" description="Disordered" evidence="1">
    <location>
        <begin position="151"/>
        <end position="182"/>
    </location>
</feature>
<evidence type="ECO:0000313" key="3">
    <source>
        <dbReference type="EMBL" id="MDC5696760.1"/>
    </source>
</evidence>
<keyword evidence="4" id="KW-1185">Reference proteome</keyword>
<evidence type="ECO:0008006" key="5">
    <source>
        <dbReference type="Google" id="ProtNLM"/>
    </source>
</evidence>
<organism evidence="3 4">
    <name type="scientific">Intrasporangium calvum</name>
    <dbReference type="NCBI Taxonomy" id="53358"/>
    <lineage>
        <taxon>Bacteria</taxon>
        <taxon>Bacillati</taxon>
        <taxon>Actinomycetota</taxon>
        <taxon>Actinomycetes</taxon>
        <taxon>Micrococcales</taxon>
        <taxon>Intrasporangiaceae</taxon>
        <taxon>Intrasporangium</taxon>
    </lineage>
</organism>
<sequence length="182" mass="20070">MVLLGLALLLLGVGLGTAAYLGVRDETGTVTLEALGFSRDAQPLELLLLGAAAMLLFALGWALVAAAARRRGRFRRDEREAERLVELERAAEADHLEQERRFEEASLRDEDLRNRESHLDAWAQELDAREREVARLEEVHHQRVSPSVADVVTGRAEGSVSEGTAHWSHTTPRHRPGAGPAE</sequence>
<dbReference type="Proteomes" id="UP001150259">
    <property type="component" value="Unassembled WGS sequence"/>
</dbReference>
<reference evidence="3 4" key="1">
    <citation type="submission" date="2022-11" db="EMBL/GenBank/DDBJ databases">
        <title>Anaerobic phenanthrene biodegradation by a DNRA strain PheN6.</title>
        <authorList>
            <person name="Zhang Z."/>
        </authorList>
    </citation>
    <scope>NUCLEOTIDE SEQUENCE [LARGE SCALE GENOMIC DNA]</scope>
    <source>
        <strain evidence="3 4">PheN6</strain>
    </source>
</reference>
<evidence type="ECO:0000256" key="1">
    <source>
        <dbReference type="SAM" id="MobiDB-lite"/>
    </source>
</evidence>
<dbReference type="RefSeq" id="WP_272461336.1">
    <property type="nucleotide sequence ID" value="NZ_JAPFQL010000017.1"/>
</dbReference>
<evidence type="ECO:0000256" key="2">
    <source>
        <dbReference type="SAM" id="Phobius"/>
    </source>
</evidence>
<protein>
    <recommendedName>
        <fullName evidence="5">Lipopolysaccharide assembly protein A domain-containing protein</fullName>
    </recommendedName>
</protein>
<keyword evidence="2" id="KW-0472">Membrane</keyword>
<name>A0ABT5GG04_9MICO</name>
<comment type="caution">
    <text evidence="3">The sequence shown here is derived from an EMBL/GenBank/DDBJ whole genome shotgun (WGS) entry which is preliminary data.</text>
</comment>
<gene>
    <name evidence="3" type="ORF">OO014_05780</name>
</gene>
<dbReference type="EMBL" id="JAPFQL010000017">
    <property type="protein sequence ID" value="MDC5696760.1"/>
    <property type="molecule type" value="Genomic_DNA"/>
</dbReference>
<evidence type="ECO:0000313" key="4">
    <source>
        <dbReference type="Proteomes" id="UP001150259"/>
    </source>
</evidence>
<keyword evidence="2" id="KW-1133">Transmembrane helix</keyword>